<dbReference type="InterPro" id="IPR019080">
    <property type="entry name" value="YqaJ_viral_recombinase"/>
</dbReference>
<dbReference type="EMBL" id="MH638294">
    <property type="protein sequence ID" value="AXG67746.1"/>
    <property type="molecule type" value="Genomic_DNA"/>
</dbReference>
<accession>A0A345GTY2</accession>
<name>A0A345GTY2_9CAUD</name>
<dbReference type="SUPFAM" id="SSF52980">
    <property type="entry name" value="Restriction endonuclease-like"/>
    <property type="match status" value="1"/>
</dbReference>
<sequence length="342" mass="37864">MSIERVTLTPASEAEWLAMRAQDLTSTEVAALFGCSPYSTEYELFMRKTKRIVAEFKENERMTWGKRLESAIAAGIAEDYGLIVEPFKTYMRIPALRMGASFDFRIIGTVAGHPSNEARRMFDRHGDGIMEIKNVDGLQFRRAWIDDGDDIEAPAHIEFQAQSQLEVAGLGWSMIAPLVGGNTPKVSLRERDTEVGALIREKVAQFWMRVDAGAAPQPDYTRDGDTIKQLYRDNDGSSVDLSDEPRLAELCAAYKAAGAEEKAAEGRKKAAQAEIITIIEHAKSIRADGFNISAGTNKESYRVYDRAASKRYTISVSDIPATTIEATVAPFRNVRITPDKAA</sequence>
<dbReference type="RefSeq" id="YP_010078783.1">
    <property type="nucleotide sequence ID" value="NC_054964.1"/>
</dbReference>
<dbReference type="Proteomes" id="UP000259464">
    <property type="component" value="Segment"/>
</dbReference>
<feature type="domain" description="YqaJ viral recombinase" evidence="1">
    <location>
        <begin position="15"/>
        <end position="169"/>
    </location>
</feature>
<evidence type="ECO:0000313" key="3">
    <source>
        <dbReference type="Proteomes" id="UP000259464"/>
    </source>
</evidence>
<dbReference type="InterPro" id="IPR011604">
    <property type="entry name" value="PDDEXK-like_dom_sf"/>
</dbReference>
<protein>
    <submittedName>
        <fullName evidence="2">RecB-like endonuclease</fullName>
    </submittedName>
</protein>
<evidence type="ECO:0000313" key="2">
    <source>
        <dbReference type="EMBL" id="AXG67746.1"/>
    </source>
</evidence>
<organism evidence="2 3">
    <name type="scientific">Ralstonia phage GP4</name>
    <dbReference type="NCBI Taxonomy" id="2282904"/>
    <lineage>
        <taxon>Viruses</taxon>
        <taxon>Duplodnaviria</taxon>
        <taxon>Heunggongvirae</taxon>
        <taxon>Uroviricota</taxon>
        <taxon>Caudoviricetes</taxon>
        <taxon>Gervaisevirus</taxon>
        <taxon>Gervaisevirus GP4</taxon>
    </lineage>
</organism>
<keyword evidence="3" id="KW-1185">Reference proteome</keyword>
<keyword evidence="2" id="KW-0255">Endonuclease</keyword>
<evidence type="ECO:0000259" key="1">
    <source>
        <dbReference type="Pfam" id="PF09588"/>
    </source>
</evidence>
<dbReference type="KEGG" id="vg:65067711"/>
<dbReference type="GeneID" id="65067711"/>
<keyword evidence="2" id="KW-0540">Nuclease</keyword>
<reference evidence="2 3" key="1">
    <citation type="submission" date="2018-07" db="EMBL/GenBank/DDBJ databases">
        <title>Complete sequence of phage GP4.</title>
        <authorList>
            <person name="Wang R."/>
            <person name="Tong Y."/>
            <person name="Liu H."/>
        </authorList>
    </citation>
    <scope>NUCLEOTIDE SEQUENCE [LARGE SCALE GENOMIC DNA]</scope>
</reference>
<proteinExistence type="predicted"/>
<dbReference type="Pfam" id="PF09588">
    <property type="entry name" value="YqaJ"/>
    <property type="match status" value="1"/>
</dbReference>
<dbReference type="Gene3D" id="3.90.320.10">
    <property type="match status" value="1"/>
</dbReference>
<dbReference type="GO" id="GO:0004519">
    <property type="term" value="F:endonuclease activity"/>
    <property type="evidence" value="ECO:0007669"/>
    <property type="project" value="UniProtKB-KW"/>
</dbReference>
<keyword evidence="2" id="KW-0378">Hydrolase</keyword>
<dbReference type="InterPro" id="IPR011335">
    <property type="entry name" value="Restrct_endonuc-II-like"/>
</dbReference>